<evidence type="ECO:0000256" key="6">
    <source>
        <dbReference type="SAM" id="MobiDB-lite"/>
    </source>
</evidence>
<feature type="compositionally biased region" description="Low complexity" evidence="6">
    <location>
        <begin position="387"/>
        <end position="401"/>
    </location>
</feature>
<keyword evidence="2" id="KW-0812">Transmembrane</keyword>
<feature type="region of interest" description="Disordered" evidence="6">
    <location>
        <begin position="750"/>
        <end position="780"/>
    </location>
</feature>
<feature type="domain" description="Tetrapyrrole biosynthesis uroporphyrinogen III synthase" evidence="7">
    <location>
        <begin position="14"/>
        <end position="240"/>
    </location>
</feature>
<dbReference type="InterPro" id="IPR019133">
    <property type="entry name" value="MIC60"/>
</dbReference>
<name>A0A8J7CP73_9PROT</name>
<evidence type="ECO:0000256" key="1">
    <source>
        <dbReference type="ARBA" id="ARBA00004370"/>
    </source>
</evidence>
<feature type="region of interest" description="Disordered" evidence="6">
    <location>
        <begin position="295"/>
        <end position="401"/>
    </location>
</feature>
<evidence type="ECO:0000256" key="4">
    <source>
        <dbReference type="ARBA" id="ARBA00023136"/>
    </source>
</evidence>
<dbReference type="InterPro" id="IPR036108">
    <property type="entry name" value="4pyrrol_syn_uPrphyn_synt_sf"/>
</dbReference>
<feature type="compositionally biased region" description="Pro residues" evidence="6">
    <location>
        <begin position="371"/>
        <end position="386"/>
    </location>
</feature>
<dbReference type="InterPro" id="IPR003754">
    <property type="entry name" value="4pyrrol_synth_uPrphyn_synth"/>
</dbReference>
<protein>
    <submittedName>
        <fullName evidence="8">Uroporphyrinogen-III synthase</fullName>
    </submittedName>
</protein>
<evidence type="ECO:0000259" key="7">
    <source>
        <dbReference type="Pfam" id="PF02602"/>
    </source>
</evidence>
<evidence type="ECO:0000256" key="2">
    <source>
        <dbReference type="ARBA" id="ARBA00022692"/>
    </source>
</evidence>
<keyword evidence="3" id="KW-1133">Transmembrane helix</keyword>
<dbReference type="Proteomes" id="UP000631034">
    <property type="component" value="Unassembled WGS sequence"/>
</dbReference>
<dbReference type="AlphaFoldDB" id="A0A8J7CP73"/>
<dbReference type="PANTHER" id="PTHR15415">
    <property type="entry name" value="MITOFILIN"/>
    <property type="match status" value="1"/>
</dbReference>
<organism evidence="8 9">
    <name type="scientific">Phaeovibrio sulfidiphilus</name>
    <dbReference type="NCBI Taxonomy" id="1220600"/>
    <lineage>
        <taxon>Bacteria</taxon>
        <taxon>Pseudomonadati</taxon>
        <taxon>Pseudomonadota</taxon>
        <taxon>Alphaproteobacteria</taxon>
        <taxon>Rhodospirillales</taxon>
        <taxon>Rhodospirillaceae</taxon>
        <taxon>Phaeovibrio</taxon>
    </lineage>
</organism>
<proteinExistence type="predicted"/>
<dbReference type="Pfam" id="PF09731">
    <property type="entry name" value="Mitofilin"/>
    <property type="match status" value="1"/>
</dbReference>
<evidence type="ECO:0000256" key="3">
    <source>
        <dbReference type="ARBA" id="ARBA00022989"/>
    </source>
</evidence>
<dbReference type="SUPFAM" id="SSF69618">
    <property type="entry name" value="HemD-like"/>
    <property type="match status" value="1"/>
</dbReference>
<dbReference type="CDD" id="cd06578">
    <property type="entry name" value="HemD"/>
    <property type="match status" value="1"/>
</dbReference>
<accession>A0A8J7CP73</accession>
<reference evidence="8" key="1">
    <citation type="submission" date="2020-10" db="EMBL/GenBank/DDBJ databases">
        <title>Genome sequence of the unusual species of purple photosynthetic bacteria, Phaeovibrio sulfidiphilus DSM 23193, type strain.</title>
        <authorList>
            <person name="Kyndt J.A."/>
            <person name="Meyer T.E."/>
        </authorList>
    </citation>
    <scope>NUCLEOTIDE SEQUENCE</scope>
    <source>
        <strain evidence="8">DSM 23193</strain>
    </source>
</reference>
<evidence type="ECO:0000313" key="8">
    <source>
        <dbReference type="EMBL" id="MBE1236722.1"/>
    </source>
</evidence>
<dbReference type="GO" id="GO:0033014">
    <property type="term" value="P:tetrapyrrole biosynthetic process"/>
    <property type="evidence" value="ECO:0007669"/>
    <property type="project" value="InterPro"/>
</dbReference>
<dbReference type="PANTHER" id="PTHR15415:SF7">
    <property type="entry name" value="MICOS COMPLEX SUBUNIT MIC60"/>
    <property type="match status" value="1"/>
</dbReference>
<keyword evidence="4" id="KW-0472">Membrane</keyword>
<feature type="compositionally biased region" description="Low complexity" evidence="6">
    <location>
        <begin position="295"/>
        <end position="315"/>
    </location>
</feature>
<evidence type="ECO:0000313" key="9">
    <source>
        <dbReference type="Proteomes" id="UP000631034"/>
    </source>
</evidence>
<dbReference type="GO" id="GO:0016020">
    <property type="term" value="C:membrane"/>
    <property type="evidence" value="ECO:0007669"/>
    <property type="project" value="UniProtKB-SubCell"/>
</dbReference>
<comment type="subcellular location">
    <subcellularLocation>
        <location evidence="1">Membrane</location>
    </subcellularLocation>
</comment>
<sequence length="780" mass="81704">MRALITRPRDDAERVAAPLRQRGVEIVLDPLLSIRFHRPSSRFPWQSDPLAEDVKKAQALIFTSLNGVRAFSSINKERSKPVYTVGDTTANLALEMGFKDVKSANGDVNSLAALIRKEADPQDGPLLHASGEKVAGDLPGALAPGGYTIIRHPLYEALGATSFLKGTIDEFHAGTIDLVFLFSPRTAEVFARLVRSSDMAAAMQKVVVYALSPAVARALGDIAFRAVRVSAEPTQDSLLEIFDADLASGIPASALSASEPSASPVSPAGTGEAISASAAAASSAAAVASSASAAAGVSGAPSGSDGSSSARGSLSDRPVWEGTTGSMPTPPWPGTGPSTPASGAQASTGSVPSVGAPASGAGQAKAAGGSAPPPKAPPPPPPPPPSASGQPARRAAAPAAAPKKRRRLGCLFPLVSLVVLAAVTPSVYTFWQPVLTLPTLDSMGLGALDQDATRDEVRRQRQVITLLQKDLRDLAAVNLELQGKIADVERKAQEAQIIIDPSAPLTDQMAALVNTRIDNLTARVDLLASATVSTENMASLSRRVTEVEDLARQTQTRRVTSLMILGSITQMRDQIDRGEPFAEQARVVEIIAQSDDAIVDTLERLRPYAEGGVKSRFALREAFARTANAVTRKVTLNEGEGWLDRTLASMKSVVVVRSTDPDAPGQSEPLAILARAEQLMNMGDLAGAVDVMQGLEGEPLEVAAPWIEDALARTNVEAALNRLMTYGMAEVAASRALRPEAPELRSIEVLVEPQAATPSARPVAPQRRPESPASQRGARP</sequence>
<dbReference type="Gene3D" id="3.40.50.10090">
    <property type="match status" value="2"/>
</dbReference>
<dbReference type="GO" id="GO:0004852">
    <property type="term" value="F:uroporphyrinogen-III synthase activity"/>
    <property type="evidence" value="ECO:0007669"/>
    <property type="project" value="InterPro"/>
</dbReference>
<dbReference type="Pfam" id="PF02602">
    <property type="entry name" value="HEM4"/>
    <property type="match status" value="1"/>
</dbReference>
<keyword evidence="5" id="KW-0175">Coiled coil</keyword>
<feature type="compositionally biased region" description="Low complexity" evidence="6">
    <location>
        <begin position="355"/>
        <end position="370"/>
    </location>
</feature>
<evidence type="ECO:0000256" key="5">
    <source>
        <dbReference type="SAM" id="Coils"/>
    </source>
</evidence>
<gene>
    <name evidence="8" type="ORF">IHV25_03520</name>
</gene>
<dbReference type="RefSeq" id="WP_192533732.1">
    <property type="nucleotide sequence ID" value="NZ_JACZHT010000002.1"/>
</dbReference>
<feature type="coiled-coil region" evidence="5">
    <location>
        <begin position="471"/>
        <end position="498"/>
    </location>
</feature>
<dbReference type="EMBL" id="JACZHT010000002">
    <property type="protein sequence ID" value="MBE1236722.1"/>
    <property type="molecule type" value="Genomic_DNA"/>
</dbReference>
<comment type="caution">
    <text evidence="8">The sequence shown here is derived from an EMBL/GenBank/DDBJ whole genome shotgun (WGS) entry which is preliminary data.</text>
</comment>
<keyword evidence="9" id="KW-1185">Reference proteome</keyword>